<dbReference type="Pfam" id="PF13367">
    <property type="entry name" value="PrsW-protease"/>
    <property type="match status" value="1"/>
</dbReference>
<keyword evidence="1" id="KW-0812">Transmembrane</keyword>
<dbReference type="GO" id="GO:0006508">
    <property type="term" value="P:proteolysis"/>
    <property type="evidence" value="ECO:0007669"/>
    <property type="project" value="UniProtKB-KW"/>
</dbReference>
<sequence>MDEQAMLTRDLVLRLCANATEFDQQWLRTDRKVVVPFTAARDTKLIRAIIAAGDAMGVDRLLVCRTRAEYAYEPVTEVPGRADAIVALIRSWGDEPTDFVVAVEDFSAAVLVTASTLTVAAGPDDFVRQLVGSDMAQARVDFGEEARTGRDPDLLRAAQQYGCLEFGGRHARGTRGPGPDLVERIARRAESMRENYPATVSGLRVLRGTWGWAMVVALLLASVFVEQISAVFGIAVTVVWLLFQLAWPARSRTVSFATLTTVLSLGAVALVPIALAQQTVAATTGIALDGWAGHTYIAVPTEEVGKLVPVVVCWLFARHRFKRLASVDYLLLAAASGAGFHLAERGLRALVVEPPVLAVIEAQHGLFTLLPGWYHAPEGPYFSGHAVTTGLIGAAFGLATVGYRRYGAWLWALPPLAAAVAAVEHMTFNAAQVGVEPTAVTSAMSAFTANGALTRWILLLLLVLAVILDYRLARPTADVTPPLPGHPPLGSLRRWARGYTVRMGARVPGDIAPVFRRVALAWARLPAVLVTTLSSVLHEFALSLVAASRGPGALCDTWRFLRRRRALAMGAARAGDRAWRRFPSREEVAATERDLASRLDLAPVTAAAVGAAAVMLVASTVSSVATGARGAAGSAAYAATALRDVGVWLDSVPQGTQTWVWVAAVALLSLLATGWRVPHAHPGIRNFLRAPGANTSLILGAFAPGQLPYAVTGLVGMALPRGTSRLLRG</sequence>
<protein>
    <submittedName>
        <fullName evidence="2">PrsW family intramembrane metalloprotease</fullName>
    </submittedName>
</protein>
<keyword evidence="2" id="KW-0482">Metalloprotease</keyword>
<dbReference type="AlphaFoldDB" id="A0A3N0E7T8"/>
<dbReference type="Proteomes" id="UP000269198">
    <property type="component" value="Unassembled WGS sequence"/>
</dbReference>
<comment type="caution">
    <text evidence="2">The sequence shown here is derived from an EMBL/GenBank/DDBJ whole genome shotgun (WGS) entry which is preliminary data.</text>
</comment>
<dbReference type="OrthoDB" id="3426585at2"/>
<feature type="transmembrane region" description="Helical" evidence="1">
    <location>
        <begin position="697"/>
        <end position="719"/>
    </location>
</feature>
<dbReference type="RefSeq" id="WP_123201953.1">
    <property type="nucleotide sequence ID" value="NZ_RJMB01000014.1"/>
</dbReference>
<organism evidence="2 3">
    <name type="scientific">Halostreptopolyspora alba</name>
    <dbReference type="NCBI Taxonomy" id="2487137"/>
    <lineage>
        <taxon>Bacteria</taxon>
        <taxon>Bacillati</taxon>
        <taxon>Actinomycetota</taxon>
        <taxon>Actinomycetes</taxon>
        <taxon>Streptosporangiales</taxon>
        <taxon>Nocardiopsidaceae</taxon>
        <taxon>Halostreptopolyspora</taxon>
    </lineage>
</organism>
<accession>A0A3N0E7T8</accession>
<keyword evidence="1" id="KW-1133">Transmembrane helix</keyword>
<gene>
    <name evidence="2" type="ORF">EFW17_14660</name>
</gene>
<feature type="transmembrane region" description="Helical" evidence="1">
    <location>
        <begin position="658"/>
        <end position="677"/>
    </location>
</feature>
<evidence type="ECO:0000313" key="3">
    <source>
        <dbReference type="Proteomes" id="UP000269198"/>
    </source>
</evidence>
<evidence type="ECO:0000313" key="2">
    <source>
        <dbReference type="EMBL" id="RNL83839.1"/>
    </source>
</evidence>
<feature type="transmembrane region" description="Helical" evidence="1">
    <location>
        <begin position="408"/>
        <end position="427"/>
    </location>
</feature>
<keyword evidence="2" id="KW-0378">Hydrolase</keyword>
<dbReference type="GO" id="GO:0008237">
    <property type="term" value="F:metallopeptidase activity"/>
    <property type="evidence" value="ECO:0007669"/>
    <property type="project" value="UniProtKB-KW"/>
</dbReference>
<dbReference type="InterPro" id="IPR026898">
    <property type="entry name" value="PrsW"/>
</dbReference>
<keyword evidence="1" id="KW-0472">Membrane</keyword>
<evidence type="ECO:0000256" key="1">
    <source>
        <dbReference type="SAM" id="Phobius"/>
    </source>
</evidence>
<keyword evidence="2" id="KW-0645">Protease</keyword>
<feature type="transmembrane region" description="Helical" evidence="1">
    <location>
        <begin position="210"/>
        <end position="243"/>
    </location>
</feature>
<feature type="transmembrane region" description="Helical" evidence="1">
    <location>
        <begin position="601"/>
        <end position="621"/>
    </location>
</feature>
<keyword evidence="3" id="KW-1185">Reference proteome</keyword>
<proteinExistence type="predicted"/>
<dbReference type="EMBL" id="RJMB01000014">
    <property type="protein sequence ID" value="RNL83839.1"/>
    <property type="molecule type" value="Genomic_DNA"/>
</dbReference>
<feature type="transmembrane region" description="Helical" evidence="1">
    <location>
        <begin position="447"/>
        <end position="468"/>
    </location>
</feature>
<feature type="transmembrane region" description="Helical" evidence="1">
    <location>
        <begin position="255"/>
        <end position="276"/>
    </location>
</feature>
<feature type="transmembrane region" description="Helical" evidence="1">
    <location>
        <begin position="381"/>
        <end position="401"/>
    </location>
</feature>
<reference evidence="2 3" key="1">
    <citation type="submission" date="2018-11" db="EMBL/GenBank/DDBJ databases">
        <title>The genome draft of YIM 96095.</title>
        <authorList>
            <person name="Tang S.-K."/>
            <person name="Chunyu W.-X."/>
            <person name="Feng Y.-Z."/>
        </authorList>
    </citation>
    <scope>NUCLEOTIDE SEQUENCE [LARGE SCALE GENOMIC DNA]</scope>
    <source>
        <strain evidence="2 3">YIM 96095</strain>
    </source>
</reference>
<name>A0A3N0E7T8_9ACTN</name>